<feature type="active site" description="Schiff-base intermediate with substrate" evidence="5">
    <location>
        <position position="163"/>
    </location>
</feature>
<dbReference type="PRINTS" id="PR00146">
    <property type="entry name" value="DHPICSNTHASE"/>
</dbReference>
<evidence type="ECO:0000256" key="4">
    <source>
        <dbReference type="PIRNR" id="PIRNR001365"/>
    </source>
</evidence>
<dbReference type="AlphaFoldDB" id="A0A7W6MI91"/>
<dbReference type="InterPro" id="IPR002220">
    <property type="entry name" value="DapA-like"/>
</dbReference>
<keyword evidence="8" id="KW-1185">Reference proteome</keyword>
<evidence type="ECO:0000256" key="5">
    <source>
        <dbReference type="PIRSR" id="PIRSR001365-1"/>
    </source>
</evidence>
<sequence length="305" mass="33078">MSKFKGVVPPVITPLNKDYTVDYPSYTRVLENLIEAGCHGLFVLGSTSEVIFHDEKSREEIIEHSAKVINGRVPLIVGVIDPTTDRVINHARTAKSAGADAVVVTAPFYTVTSQAEIIDHFRYIRDAVDVPLIAYDIPVCVHVKLQRQTSVTLAKEGTIIGIKDSSGDDGNFRYVLLDLADHKDVFLMTGSEIVVDTALQMGAHGVVPGIANVDPHGYVRLWNAAQRGDWAAARKEQERLCRLFEIVWVGAGRVSGGAAGIGAFKAAMKSLGIIDTALMPRPRAALNEAETARIDEILRATGLLP</sequence>
<feature type="binding site" evidence="6">
    <location>
        <position position="207"/>
    </location>
    <ligand>
        <name>pyruvate</name>
        <dbReference type="ChEBI" id="CHEBI:15361"/>
    </ligand>
</feature>
<dbReference type="SMART" id="SM01130">
    <property type="entry name" value="DHDPS"/>
    <property type="match status" value="1"/>
</dbReference>
<evidence type="ECO:0000256" key="2">
    <source>
        <dbReference type="ARBA" id="ARBA00023239"/>
    </source>
</evidence>
<dbReference type="SUPFAM" id="SSF51569">
    <property type="entry name" value="Aldolase"/>
    <property type="match status" value="1"/>
</dbReference>
<dbReference type="PIRSF" id="PIRSF001365">
    <property type="entry name" value="DHDPS"/>
    <property type="match status" value="1"/>
</dbReference>
<feature type="binding site" evidence="6">
    <location>
        <position position="47"/>
    </location>
    <ligand>
        <name>pyruvate</name>
        <dbReference type="ChEBI" id="CHEBI:15361"/>
    </ligand>
</feature>
<comment type="similarity">
    <text evidence="1 4">Belongs to the DapA family.</text>
</comment>
<dbReference type="InterPro" id="IPR020625">
    <property type="entry name" value="Schiff_base-form_aldolases_AS"/>
</dbReference>
<keyword evidence="2 4" id="KW-0456">Lyase</keyword>
<keyword evidence="3" id="KW-0704">Schiff base</keyword>
<evidence type="ECO:0000313" key="7">
    <source>
        <dbReference type="EMBL" id="MBB4192864.1"/>
    </source>
</evidence>
<evidence type="ECO:0000313" key="8">
    <source>
        <dbReference type="Proteomes" id="UP000524492"/>
    </source>
</evidence>
<dbReference type="PANTHER" id="PTHR12128:SF66">
    <property type="entry name" value="4-HYDROXY-2-OXOGLUTARATE ALDOLASE, MITOCHONDRIAL"/>
    <property type="match status" value="1"/>
</dbReference>
<dbReference type="EC" id="4.3.3.7" evidence="7"/>
<dbReference type="RefSeq" id="WP_184457191.1">
    <property type="nucleotide sequence ID" value="NZ_JACIFV010000009.1"/>
</dbReference>
<dbReference type="GO" id="GO:0008840">
    <property type="term" value="F:4-hydroxy-tetrahydrodipicolinate synthase activity"/>
    <property type="evidence" value="ECO:0007669"/>
    <property type="project" value="UniProtKB-EC"/>
</dbReference>
<gene>
    <name evidence="7" type="ORF">GGD53_003024</name>
</gene>
<proteinExistence type="inferred from homology"/>
<reference evidence="7 8" key="1">
    <citation type="submission" date="2020-08" db="EMBL/GenBank/DDBJ databases">
        <title>Genomic Encyclopedia of Type Strains, Phase IV (KMG-V): Genome sequencing to study the core and pangenomes of soil and plant-associated prokaryotes.</title>
        <authorList>
            <person name="Whitman W."/>
        </authorList>
    </citation>
    <scope>NUCLEOTIDE SEQUENCE [LARGE SCALE GENOMIC DNA]</scope>
    <source>
        <strain evidence="7 8">SEMIA 4074</strain>
    </source>
</reference>
<dbReference type="InterPro" id="IPR013785">
    <property type="entry name" value="Aldolase_TIM"/>
</dbReference>
<dbReference type="GO" id="GO:0044281">
    <property type="term" value="P:small molecule metabolic process"/>
    <property type="evidence" value="ECO:0007669"/>
    <property type="project" value="UniProtKB-ARBA"/>
</dbReference>
<dbReference type="PANTHER" id="PTHR12128">
    <property type="entry name" value="DIHYDRODIPICOLINATE SYNTHASE"/>
    <property type="match status" value="1"/>
</dbReference>
<accession>A0A7W6MI91</accession>
<dbReference type="Pfam" id="PF00701">
    <property type="entry name" value="DHDPS"/>
    <property type="match status" value="1"/>
</dbReference>
<dbReference type="EMBL" id="JACIFV010000009">
    <property type="protein sequence ID" value="MBB4192864.1"/>
    <property type="molecule type" value="Genomic_DNA"/>
</dbReference>
<dbReference type="CDD" id="cd00408">
    <property type="entry name" value="DHDPS-like"/>
    <property type="match status" value="1"/>
</dbReference>
<name>A0A7W6MI91_9HYPH</name>
<comment type="caution">
    <text evidence="7">The sequence shown here is derived from an EMBL/GenBank/DDBJ whole genome shotgun (WGS) entry which is preliminary data.</text>
</comment>
<organism evidence="7 8">
    <name type="scientific">Rhizobium aethiopicum</name>
    <dbReference type="NCBI Taxonomy" id="1138170"/>
    <lineage>
        <taxon>Bacteria</taxon>
        <taxon>Pseudomonadati</taxon>
        <taxon>Pseudomonadota</taxon>
        <taxon>Alphaproteobacteria</taxon>
        <taxon>Hyphomicrobiales</taxon>
        <taxon>Rhizobiaceae</taxon>
        <taxon>Rhizobium/Agrobacterium group</taxon>
        <taxon>Rhizobium</taxon>
    </lineage>
</organism>
<evidence type="ECO:0000256" key="6">
    <source>
        <dbReference type="PIRSR" id="PIRSR001365-2"/>
    </source>
</evidence>
<dbReference type="Proteomes" id="UP000524492">
    <property type="component" value="Unassembled WGS sequence"/>
</dbReference>
<feature type="active site" description="Proton donor/acceptor" evidence="5">
    <location>
        <position position="135"/>
    </location>
</feature>
<evidence type="ECO:0000256" key="3">
    <source>
        <dbReference type="ARBA" id="ARBA00023270"/>
    </source>
</evidence>
<dbReference type="Gene3D" id="3.20.20.70">
    <property type="entry name" value="Aldolase class I"/>
    <property type="match status" value="1"/>
</dbReference>
<dbReference type="PROSITE" id="PS00666">
    <property type="entry name" value="DHDPS_2"/>
    <property type="match status" value="1"/>
</dbReference>
<protein>
    <submittedName>
        <fullName evidence="7">4-hydroxy-tetrahydrodipicolinate synthase</fullName>
        <ecNumber evidence="7">4.3.3.7</ecNumber>
    </submittedName>
</protein>
<evidence type="ECO:0000256" key="1">
    <source>
        <dbReference type="ARBA" id="ARBA00007592"/>
    </source>
</evidence>